<dbReference type="RefSeq" id="WP_120320820.1">
    <property type="nucleotide sequence ID" value="NZ_BONH01000003.1"/>
</dbReference>
<feature type="domain" description="Tyrosine specific protein phosphatases" evidence="2">
    <location>
        <begin position="101"/>
        <end position="147"/>
    </location>
</feature>
<dbReference type="SUPFAM" id="SSF52799">
    <property type="entry name" value="(Phosphotyrosine protein) phosphatases II"/>
    <property type="match status" value="1"/>
</dbReference>
<keyword evidence="4" id="KW-1185">Reference proteome</keyword>
<dbReference type="PANTHER" id="PTHR31126">
    <property type="entry name" value="TYROSINE-PROTEIN PHOSPHATASE"/>
    <property type="match status" value="1"/>
</dbReference>
<dbReference type="InterPro" id="IPR029021">
    <property type="entry name" value="Prot-tyrosine_phosphatase-like"/>
</dbReference>
<organism evidence="3 4">
    <name type="scientific">Catellatospora citrea</name>
    <dbReference type="NCBI Taxonomy" id="53366"/>
    <lineage>
        <taxon>Bacteria</taxon>
        <taxon>Bacillati</taxon>
        <taxon>Actinomycetota</taxon>
        <taxon>Actinomycetes</taxon>
        <taxon>Micromonosporales</taxon>
        <taxon>Micromonosporaceae</taxon>
        <taxon>Catellatospora</taxon>
    </lineage>
</organism>
<dbReference type="InterPro" id="IPR016130">
    <property type="entry name" value="Tyr_Pase_AS"/>
</dbReference>
<dbReference type="Pfam" id="PF13350">
    <property type="entry name" value="Y_phosphatase3"/>
    <property type="match status" value="1"/>
</dbReference>
<proteinExistence type="inferred from homology"/>
<protein>
    <submittedName>
        <fullName evidence="3">Protein-tyrosine-phosphatase</fullName>
    </submittedName>
</protein>
<gene>
    <name evidence="3" type="ORF">Cci01nite_12160</name>
</gene>
<dbReference type="InterPro" id="IPR026893">
    <property type="entry name" value="Tyr/Ser_Pase_IphP-type"/>
</dbReference>
<dbReference type="EMBL" id="BONH01000003">
    <property type="protein sequence ID" value="GIF96122.1"/>
    <property type="molecule type" value="Genomic_DNA"/>
</dbReference>
<name>A0A8J3K406_9ACTN</name>
<dbReference type="PANTHER" id="PTHR31126:SF1">
    <property type="entry name" value="TYROSINE SPECIFIC PROTEIN PHOSPHATASES DOMAIN-CONTAINING PROTEIN"/>
    <property type="match status" value="1"/>
</dbReference>
<dbReference type="Proteomes" id="UP000659904">
    <property type="component" value="Unassembled WGS sequence"/>
</dbReference>
<sequence length="203" mass="21961">MTLDWSACRNARDVGGLPTADGGRIRAGALWRTGHHDQLPPAAVQAARAGGVGRVVDLRWAWELEGRPSPFADDPVYRHVPMLDDVLGYVPPPDTYAPMLDHNIERIGTAVRAVAHAPAGPVVVHCHAGRDRTGVLVALLLRLAGVDHGLIADDYARTDGCSPEPMLHTLAHLDERYGGVAPYLLRTGTDLDAQQAVRDRLRE</sequence>
<dbReference type="GO" id="GO:0004721">
    <property type="term" value="F:phosphoprotein phosphatase activity"/>
    <property type="evidence" value="ECO:0007669"/>
    <property type="project" value="InterPro"/>
</dbReference>
<dbReference type="PROSITE" id="PS00383">
    <property type="entry name" value="TYR_PHOSPHATASE_1"/>
    <property type="match status" value="1"/>
</dbReference>
<dbReference type="InterPro" id="IPR000387">
    <property type="entry name" value="Tyr_Pase_dom"/>
</dbReference>
<comment type="similarity">
    <text evidence="1">Belongs to the protein-tyrosine phosphatase family.</text>
</comment>
<evidence type="ECO:0000256" key="1">
    <source>
        <dbReference type="ARBA" id="ARBA00009580"/>
    </source>
</evidence>
<reference evidence="3 4" key="1">
    <citation type="submission" date="2021-01" db="EMBL/GenBank/DDBJ databases">
        <title>Whole genome shotgun sequence of Catellatospora citrea NBRC 14495.</title>
        <authorList>
            <person name="Komaki H."/>
            <person name="Tamura T."/>
        </authorList>
    </citation>
    <scope>NUCLEOTIDE SEQUENCE [LARGE SCALE GENOMIC DNA]</scope>
    <source>
        <strain evidence="3 4">NBRC 14495</strain>
    </source>
</reference>
<accession>A0A8J3K406</accession>
<dbReference type="PROSITE" id="PS50056">
    <property type="entry name" value="TYR_PHOSPHATASE_2"/>
    <property type="match status" value="1"/>
</dbReference>
<evidence type="ECO:0000313" key="3">
    <source>
        <dbReference type="EMBL" id="GIF96122.1"/>
    </source>
</evidence>
<evidence type="ECO:0000313" key="4">
    <source>
        <dbReference type="Proteomes" id="UP000659904"/>
    </source>
</evidence>
<comment type="caution">
    <text evidence="3">The sequence shown here is derived from an EMBL/GenBank/DDBJ whole genome shotgun (WGS) entry which is preliminary data.</text>
</comment>
<dbReference type="Gene3D" id="3.90.190.10">
    <property type="entry name" value="Protein tyrosine phosphatase superfamily"/>
    <property type="match status" value="1"/>
</dbReference>
<dbReference type="AlphaFoldDB" id="A0A8J3K406"/>
<evidence type="ECO:0000259" key="2">
    <source>
        <dbReference type="PROSITE" id="PS50056"/>
    </source>
</evidence>